<evidence type="ECO:0000313" key="2">
    <source>
        <dbReference type="EMBL" id="EEB32856.1"/>
    </source>
</evidence>
<dbReference type="EMBL" id="ABXU01000067">
    <property type="protein sequence ID" value="EEB32856.1"/>
    <property type="molecule type" value="Genomic_DNA"/>
</dbReference>
<organism evidence="2 3">
    <name type="scientific">Desulfovibrio piger ATCC 29098</name>
    <dbReference type="NCBI Taxonomy" id="411464"/>
    <lineage>
        <taxon>Bacteria</taxon>
        <taxon>Pseudomonadati</taxon>
        <taxon>Thermodesulfobacteriota</taxon>
        <taxon>Desulfovibrionia</taxon>
        <taxon>Desulfovibrionales</taxon>
        <taxon>Desulfovibrionaceae</taxon>
        <taxon>Desulfovibrio</taxon>
    </lineage>
</organism>
<proteinExistence type="predicted"/>
<accession>B6WVV5</accession>
<dbReference type="AlphaFoldDB" id="B6WVV5"/>
<evidence type="ECO:0000256" key="1">
    <source>
        <dbReference type="SAM" id="MobiDB-lite"/>
    </source>
</evidence>
<dbReference type="HOGENOM" id="CLU_1493928_0_0_7"/>
<dbReference type="Proteomes" id="UP000003676">
    <property type="component" value="Unassembled WGS sequence"/>
</dbReference>
<feature type="region of interest" description="Disordered" evidence="1">
    <location>
        <begin position="148"/>
        <end position="180"/>
    </location>
</feature>
<reference evidence="2 3" key="1">
    <citation type="submission" date="2008-10" db="EMBL/GenBank/DDBJ databases">
        <title>Draft genome sequence of Desulvovibrio piger (ATCC 29098).</title>
        <authorList>
            <person name="Sudarsanam P."/>
            <person name="Ley R."/>
            <person name="Guruge J."/>
            <person name="Turnbaugh P.J."/>
            <person name="Mahowald M."/>
            <person name="Liep D."/>
            <person name="Gordon J."/>
        </authorList>
    </citation>
    <scope>NUCLEOTIDE SEQUENCE [LARGE SCALE GENOMIC DNA]</scope>
    <source>
        <strain evidence="2 3">ATCC 29098</strain>
    </source>
</reference>
<sequence>MRQVGEAHAVAGDLPFRGVTGGRGHVGHAHHGSFRRRDFRRGSSRLGLAGEQHAFPEAFGTGLEEQDGAAFGGQPGQISRTGDGREGLGLKAGPKSGGQRAEHVERGGRSLFALGGTEDETGGLAPELGQAESFFEEQAAGRAAVGALMPGKGPEFESRRRSARFGSLHRKDTGNTATGG</sequence>
<feature type="region of interest" description="Disordered" evidence="1">
    <location>
        <begin position="66"/>
        <end position="102"/>
    </location>
</feature>
<reference evidence="2 3" key="2">
    <citation type="submission" date="2008-10" db="EMBL/GenBank/DDBJ databases">
        <authorList>
            <person name="Fulton L."/>
            <person name="Clifton S."/>
            <person name="Fulton B."/>
            <person name="Xu J."/>
            <person name="Minx P."/>
            <person name="Pepin K.H."/>
            <person name="Johnson M."/>
            <person name="Bhonagiri V."/>
            <person name="Nash W.E."/>
            <person name="Mardis E.R."/>
            <person name="Wilson R.K."/>
        </authorList>
    </citation>
    <scope>NUCLEOTIDE SEQUENCE [LARGE SCALE GENOMIC DNA]</scope>
    <source>
        <strain evidence="2 3">ATCC 29098</strain>
    </source>
</reference>
<protein>
    <submittedName>
        <fullName evidence="2">Uncharacterized protein</fullName>
    </submittedName>
</protein>
<comment type="caution">
    <text evidence="2">The sequence shown here is derived from an EMBL/GenBank/DDBJ whole genome shotgun (WGS) entry which is preliminary data.</text>
</comment>
<gene>
    <name evidence="2" type="ORF">DESPIG_02224</name>
</gene>
<evidence type="ECO:0000313" key="3">
    <source>
        <dbReference type="Proteomes" id="UP000003676"/>
    </source>
</evidence>
<dbReference type="STRING" id="901.DESPIGER_2153"/>
<name>B6WVV5_9BACT</name>